<dbReference type="Proteomes" id="UP001163036">
    <property type="component" value="Chromosome 1"/>
</dbReference>
<dbReference type="EMBL" id="JAUHGG010000007">
    <property type="protein sequence ID" value="MDS1822776.1"/>
    <property type="molecule type" value="Genomic_DNA"/>
</dbReference>
<evidence type="ECO:0000313" key="14">
    <source>
        <dbReference type="Proteomes" id="UP000464718"/>
    </source>
</evidence>
<dbReference type="Proteomes" id="UP000191946">
    <property type="component" value="Unassembled WGS sequence"/>
</dbReference>
<evidence type="ECO:0000313" key="8">
    <source>
        <dbReference type="EMBL" id="QHH08952.1"/>
    </source>
</evidence>
<reference evidence="7 12" key="1">
    <citation type="submission" date="2015-08" db="EMBL/GenBank/DDBJ databases">
        <title>Draft Genome Sequences of Vibrio parahaemolyticus Strains.</title>
        <authorList>
            <person name="Gonzalez-Escalona N."/>
            <person name="DePaola A."/>
        </authorList>
    </citation>
    <scope>NUCLEOTIDE SEQUENCE [LARGE SCALE GENOMIC DNA]</scope>
    <source>
        <strain evidence="7 12">CFSAN001621</strain>
    </source>
</reference>
<dbReference type="EMBL" id="CP034298">
    <property type="protein sequence ID" value="QHH08952.1"/>
    <property type="molecule type" value="Genomic_DNA"/>
</dbReference>
<evidence type="ECO:0000313" key="5">
    <source>
        <dbReference type="EMBL" id="MDS1822776.1"/>
    </source>
</evidence>
<reference evidence="5" key="10">
    <citation type="submission" date="2023-06" db="EMBL/GenBank/DDBJ databases">
        <title>Genomic Diversity of Vibrio spp. and Metagenomic Analysis of Pathogens in Florida Gulf Coastal Waters Following Hurricane Ian.</title>
        <authorList>
            <person name="Brumfield K.D."/>
        </authorList>
    </citation>
    <scope>NUCLEOTIDE SEQUENCE</scope>
    <source>
        <strain evidence="5">WBS2B-138</strain>
    </source>
</reference>
<evidence type="ECO:0000313" key="15">
    <source>
        <dbReference type="Proteomes" id="UP000518904"/>
    </source>
</evidence>
<keyword evidence="12" id="KW-1185">Reference proteome</keyword>
<dbReference type="Proteomes" id="UP000726777">
    <property type="component" value="Unassembled WGS sequence"/>
</dbReference>
<dbReference type="Proteomes" id="UP001253193">
    <property type="component" value="Unassembled WGS sequence"/>
</dbReference>
<evidence type="ECO:0000313" key="6">
    <source>
        <dbReference type="EMBL" id="NMU86438.1"/>
    </source>
</evidence>
<dbReference type="Proteomes" id="UP000321504">
    <property type="component" value="Unassembled WGS sequence"/>
</dbReference>
<dbReference type="Proteomes" id="UP000518904">
    <property type="component" value="Unassembled WGS sequence"/>
</dbReference>
<evidence type="ECO:0000259" key="1">
    <source>
        <dbReference type="Pfam" id="PF12680"/>
    </source>
</evidence>
<dbReference type="EMBL" id="CP097355">
    <property type="protein sequence ID" value="UYV25464.1"/>
    <property type="molecule type" value="Genomic_DNA"/>
</dbReference>
<dbReference type="RefSeq" id="WP_005495742.1">
    <property type="nucleotide sequence ID" value="NZ_CAMFGX010000003.1"/>
</dbReference>
<reference evidence="6 15" key="6">
    <citation type="submission" date="2020-04" db="EMBL/GenBank/DDBJ databases">
        <title>Whole-genome sequencing of Vibrio spp. from China reveals different genetic environments of blaCTX-M-14 among diverse lineages.</title>
        <authorList>
            <person name="Zheng Z."/>
            <person name="Ye L."/>
            <person name="Chen S."/>
        </authorList>
    </citation>
    <scope>NUCLEOTIDE SEQUENCE [LARGE SCALE GENOMIC DNA]</scope>
    <source>
        <strain evidence="6 15">Vb0551</strain>
    </source>
</reference>
<reference evidence="2" key="2">
    <citation type="journal article" date="2018" name="Genome Biol.">
        <title>SKESA: strategic k-mer extension for scrupulous assemblies.</title>
        <authorList>
            <person name="Souvorov A."/>
            <person name="Agarwala R."/>
            <person name="Lipman D.J."/>
        </authorList>
    </citation>
    <scope>NUCLEOTIDE SEQUENCE</scope>
    <source>
        <strain evidence="2">1930</strain>
    </source>
</reference>
<reference evidence="4" key="7">
    <citation type="submission" date="2020-09" db="EMBL/GenBank/DDBJ databases">
        <title>Genome sequence of Vibrio parahaemolyticus isolates.</title>
        <authorList>
            <person name="Hammerl J.A."/>
            <person name="Strauch E."/>
        </authorList>
    </citation>
    <scope>NUCLEOTIDE SEQUENCE</scope>
    <source>
        <strain evidence="4">17-VB00146</strain>
    </source>
</reference>
<feature type="domain" description="SnoaL-like" evidence="1">
    <location>
        <begin position="9"/>
        <end position="109"/>
    </location>
</feature>
<accession>A0A072KSC4</accession>
<dbReference type="Proteomes" id="UP000856022">
    <property type="component" value="Unassembled WGS sequence"/>
</dbReference>
<dbReference type="EMBL" id="JACVHL010000035">
    <property type="protein sequence ID" value="MCC3807971.1"/>
    <property type="molecule type" value="Genomic_DNA"/>
</dbReference>
<reference evidence="8 14" key="3">
    <citation type="submission" date="2018-12" db="EMBL/GenBank/DDBJ databases">
        <title>Genomic insights into the evolutionary origins and pathogenicity of five Vibrio parahaemolyticus strains isolated from the shrimp with acute hepatopancreatic necrosis disease (AHPND).</title>
        <authorList>
            <person name="Yang Q."/>
            <person name="Dong X."/>
            <person name="Xie G."/>
            <person name="Fu S."/>
            <person name="Zou P."/>
            <person name="Sun J."/>
            <person name="Wang Y."/>
            <person name="Huang J."/>
        </authorList>
    </citation>
    <scope>NUCLEOTIDE SEQUENCE [LARGE SCALE GENOMIC DNA]</scope>
    <source>
        <strain evidence="8 14">20160303005-1</strain>
    </source>
</reference>
<reference evidence="9 13" key="4">
    <citation type="submission" date="2019-08" db="EMBL/GenBank/DDBJ databases">
        <title>Emerging of two pre-pandemic pathogenic O4:KUT lineages of Vibrio parahaemolyticus in coastal eastern China.</title>
        <authorList>
            <person name="Yu H."/>
        </authorList>
    </citation>
    <scope>NUCLEOTIDE SEQUENCE [LARGE SCALE GENOMIC DNA]</scope>
    <source>
        <strain evidence="9 13">HZ17-383</strain>
    </source>
</reference>
<evidence type="ECO:0000313" key="2">
    <source>
        <dbReference type="EMBL" id="HAS6678731.1"/>
    </source>
</evidence>
<dbReference type="InterPro" id="IPR037401">
    <property type="entry name" value="SnoaL-like"/>
</dbReference>
<evidence type="ECO:0000313" key="13">
    <source>
        <dbReference type="Proteomes" id="UP000321504"/>
    </source>
</evidence>
<dbReference type="Pfam" id="PF12680">
    <property type="entry name" value="SnoaL_2"/>
    <property type="match status" value="1"/>
</dbReference>
<evidence type="ECO:0000313" key="11">
    <source>
        <dbReference type="EMBL" id="WAT91255.1"/>
    </source>
</evidence>
<dbReference type="EMBL" id="CP114194">
    <property type="protein sequence ID" value="WAT91255.1"/>
    <property type="molecule type" value="Genomic_DNA"/>
</dbReference>
<evidence type="ECO:0000313" key="4">
    <source>
        <dbReference type="EMBL" id="MCC3807971.1"/>
    </source>
</evidence>
<evidence type="ECO:0000313" key="7">
    <source>
        <dbReference type="EMBL" id="OQK02718.1"/>
    </source>
</evidence>
<evidence type="ECO:0000313" key="9">
    <source>
        <dbReference type="EMBL" id="TXN16619.1"/>
    </source>
</evidence>
<evidence type="ECO:0000313" key="10">
    <source>
        <dbReference type="EMBL" id="UYV25464.1"/>
    </source>
</evidence>
<dbReference type="EMBL" id="VRMQ01000002">
    <property type="protein sequence ID" value="TXN16619.1"/>
    <property type="molecule type" value="Genomic_DNA"/>
</dbReference>
<dbReference type="InterPro" id="IPR032710">
    <property type="entry name" value="NTF2-like_dom_sf"/>
</dbReference>
<sequence length="139" mass="15963">MDIQSVGDIYQKLNKANLHLLKDVYHQDVVFEDSAHRLEGLPALSDYFQSLYANVIRCDFIIHDHQQVGDTGFLTWTMDLQHPKLHKGAPIAVSGVSHMKFSDGQVIYHRDYFDLGEMLYEHLPLLGSVIKTIKQRLGR</sequence>
<dbReference type="Proteomes" id="UP000464718">
    <property type="component" value="Chromosome i"/>
</dbReference>
<dbReference type="Gene3D" id="3.10.450.50">
    <property type="match status" value="1"/>
</dbReference>
<dbReference type="EMBL" id="DACQKT010000082">
    <property type="protein sequence ID" value="HAS6680433.1"/>
    <property type="molecule type" value="Genomic_DNA"/>
</dbReference>
<organism evidence="2">
    <name type="scientific">Vibrio parahaemolyticus</name>
    <dbReference type="NCBI Taxonomy" id="670"/>
    <lineage>
        <taxon>Bacteria</taxon>
        <taxon>Pseudomonadati</taxon>
        <taxon>Pseudomonadota</taxon>
        <taxon>Gammaproteobacteria</taxon>
        <taxon>Vibrionales</taxon>
        <taxon>Vibrionaceae</taxon>
        <taxon>Vibrio</taxon>
    </lineage>
</organism>
<name>A0A072KSC4_VIBPH</name>
<dbReference type="EMBL" id="DACQKT010000009">
    <property type="protein sequence ID" value="HAS6678731.1"/>
    <property type="molecule type" value="Genomic_DNA"/>
</dbReference>
<gene>
    <name evidence="7" type="ORF">AKG60_04175</name>
    <name evidence="8" type="ORF">EHC69_06070</name>
    <name evidence="9" type="ORF">FVP01_11715</name>
    <name evidence="6" type="ORF">HKB16_26670</name>
    <name evidence="2" type="ORF">I7278_18155</name>
    <name evidence="3" type="ORF">I7278_27135</name>
    <name evidence="4" type="ORF">IB292_23440</name>
    <name evidence="10" type="ORF">M5598_10460</name>
    <name evidence="11" type="ORF">O1Q84_05410</name>
    <name evidence="5" type="ORF">QX249_19230</name>
</gene>
<dbReference type="Proteomes" id="UP001156560">
    <property type="component" value="Chromosome 1"/>
</dbReference>
<proteinExistence type="predicted"/>
<evidence type="ECO:0000313" key="3">
    <source>
        <dbReference type="EMBL" id="HAS6680433.1"/>
    </source>
</evidence>
<evidence type="ECO:0000313" key="12">
    <source>
        <dbReference type="Proteomes" id="UP000191946"/>
    </source>
</evidence>
<reference evidence="10" key="8">
    <citation type="submission" date="2022-05" db="EMBL/GenBank/DDBJ databases">
        <title>Megaplasmid of Vibrio parahaemolyticus.</title>
        <authorList>
            <person name="Strauch E."/>
            <person name="Borowiak M."/>
        </authorList>
    </citation>
    <scope>NUCLEOTIDE SEQUENCE</scope>
    <source>
        <strain evidence="10">16-VB00198</strain>
    </source>
</reference>
<reference evidence="11" key="9">
    <citation type="submission" date="2022-12" db="EMBL/GenBank/DDBJ databases">
        <title>Vibrio parahaemolyticus become highly virulent by producing novel Tc toxins.</title>
        <authorList>
            <person name="Yang F."/>
            <person name="You Y."/>
            <person name="Lai Q."/>
            <person name="Xu L."/>
            <person name="Li F."/>
        </authorList>
    </citation>
    <scope>NUCLEOTIDE SEQUENCE</scope>
    <source>
        <strain evidence="11">Vp-HL-202005</strain>
    </source>
</reference>
<dbReference type="EMBL" id="JABCLB010002390">
    <property type="protein sequence ID" value="NMU86438.1"/>
    <property type="molecule type" value="Genomic_DNA"/>
</dbReference>
<dbReference type="AlphaFoldDB" id="A0A072KSC4"/>
<dbReference type="EMBL" id="LHQV01000006">
    <property type="protein sequence ID" value="OQK02718.1"/>
    <property type="molecule type" value="Genomic_DNA"/>
</dbReference>
<reference evidence="2" key="5">
    <citation type="submission" date="2019-12" db="EMBL/GenBank/DDBJ databases">
        <authorList>
            <consortium name="NCBI Pathogen Detection Project"/>
        </authorList>
    </citation>
    <scope>NUCLEOTIDE SEQUENCE</scope>
    <source>
        <strain evidence="2">1930</strain>
    </source>
</reference>
<protein>
    <submittedName>
        <fullName evidence="2">Nuclear transport factor 2 family protein</fullName>
    </submittedName>
    <submittedName>
        <fullName evidence="7">Transcriptional regulator</fullName>
    </submittedName>
</protein>
<dbReference type="SUPFAM" id="SSF54427">
    <property type="entry name" value="NTF2-like"/>
    <property type="match status" value="1"/>
</dbReference>